<gene>
    <name evidence="9" type="ORF">EJ065_3340</name>
</gene>
<comment type="pathway">
    <text evidence="2">Carbohydrate degradation; glycolysis; D-glyceraldehyde 3-phosphate and glycerone phosphate from D-glucose: step 4/4.</text>
</comment>
<evidence type="ECO:0000256" key="2">
    <source>
        <dbReference type="ARBA" id="ARBA00004714"/>
    </source>
</evidence>
<dbReference type="RefSeq" id="WP_128796769.1">
    <property type="nucleotide sequence ID" value="NZ_CP034669.1"/>
</dbReference>
<evidence type="ECO:0000256" key="1">
    <source>
        <dbReference type="ARBA" id="ARBA00000441"/>
    </source>
</evidence>
<evidence type="ECO:0000313" key="10">
    <source>
        <dbReference type="Proteomes" id="UP000288758"/>
    </source>
</evidence>
<dbReference type="Proteomes" id="UP000288758">
    <property type="component" value="Chromosome"/>
</dbReference>
<evidence type="ECO:0000256" key="8">
    <source>
        <dbReference type="ARBA" id="ARBA00072515"/>
    </source>
</evidence>
<keyword evidence="6" id="KW-0456">Lyase</keyword>
<keyword evidence="5" id="KW-0324">Glycolysis</keyword>
<protein>
    <recommendedName>
        <fullName evidence="8">Probable fructose-bisphosphate aldolase class 1</fullName>
        <ecNumber evidence="4">4.1.2.13</ecNumber>
    </recommendedName>
    <alternativeName>
        <fullName evidence="7">Fructose-bisphosphate aldolase class I</fullName>
    </alternativeName>
</protein>
<evidence type="ECO:0000256" key="5">
    <source>
        <dbReference type="ARBA" id="ARBA00023152"/>
    </source>
</evidence>
<proteinExistence type="inferred from homology"/>
<dbReference type="AlphaFoldDB" id="A0A410RSL2"/>
<dbReference type="GO" id="GO:0004332">
    <property type="term" value="F:fructose-bisphosphate aldolase activity"/>
    <property type="evidence" value="ECO:0007669"/>
    <property type="project" value="UniProtKB-EC"/>
</dbReference>
<evidence type="ECO:0000256" key="7">
    <source>
        <dbReference type="ARBA" id="ARBA00029799"/>
    </source>
</evidence>
<dbReference type="UniPathway" id="UPA00109">
    <property type="reaction ID" value="UER00183"/>
</dbReference>
<dbReference type="FunFam" id="3.20.20.70:FF:000140">
    <property type="entry name" value="Fructose-bisphosphate aldolase"/>
    <property type="match status" value="1"/>
</dbReference>
<reference evidence="9 10" key="1">
    <citation type="submission" date="2018-12" db="EMBL/GenBank/DDBJ databases">
        <title>Complete Genome Sequence of the Corallopyronin A producing Myxobacterium Corallococcus coralloides B035.</title>
        <authorList>
            <person name="Bouhired S.M."/>
            <person name="Rupp O."/>
            <person name="Blom J."/>
            <person name="Schaeberle T.F."/>
            <person name="Kehraus S."/>
            <person name="Schiefer A."/>
            <person name="Pfarr K."/>
            <person name="Goesmann A."/>
            <person name="Hoerauf A."/>
            <person name="Koenig G.M."/>
        </authorList>
    </citation>
    <scope>NUCLEOTIDE SEQUENCE [LARGE SCALE GENOMIC DNA]</scope>
    <source>
        <strain evidence="9 10">B035</strain>
    </source>
</reference>
<comment type="similarity">
    <text evidence="3">Belongs to the class I fructose-bisphosphate aldolase family.</text>
</comment>
<organism evidence="9 10">
    <name type="scientific">Corallococcus coralloides</name>
    <name type="common">Myxococcus coralloides</name>
    <dbReference type="NCBI Taxonomy" id="184914"/>
    <lineage>
        <taxon>Bacteria</taxon>
        <taxon>Pseudomonadati</taxon>
        <taxon>Myxococcota</taxon>
        <taxon>Myxococcia</taxon>
        <taxon>Myxococcales</taxon>
        <taxon>Cystobacterineae</taxon>
        <taxon>Myxococcaceae</taxon>
        <taxon>Corallococcus</taxon>
    </lineage>
</organism>
<dbReference type="EC" id="4.1.2.13" evidence="4"/>
<dbReference type="InterPro" id="IPR013785">
    <property type="entry name" value="Aldolase_TIM"/>
</dbReference>
<dbReference type="Pfam" id="PF00274">
    <property type="entry name" value="Glycolytic"/>
    <property type="match status" value="1"/>
</dbReference>
<sequence>MPTRPGLEETARAIVADGMGILAADETVSTITKRLTARAIESTADSRRAYRELLFSTPGIAEFIGGVIMQDETIRQQSAAGIPLVELLAGRGIIPGIKVDAGVHPLAGAPGESVTEGLDGLRERLEEYRELGARFAKWRAVFVIRAGLPTAACIHANAHALARYATLCQEQGLVPIVEPEVLMEGAHALEKCEDVTGRVLQAVFNELFAARGNLEGMLLKPNMVTAGHGFARHVPVAEVAEATLRVLTRHVPPAVPGIVFLSGGQDAVLATEHLNAINALEGPKPWTLSFSYGRALQDEALEAWRGQSAQVPAAQRAFHHRAWCDSAAAQGAYSADMEGEAGFAPSDSTLHTHH</sequence>
<dbReference type="NCBIfam" id="NF033379">
    <property type="entry name" value="FrucBisAld_I"/>
    <property type="match status" value="1"/>
</dbReference>
<comment type="catalytic activity">
    <reaction evidence="1">
        <text>beta-D-fructose 1,6-bisphosphate = D-glyceraldehyde 3-phosphate + dihydroxyacetone phosphate</text>
        <dbReference type="Rhea" id="RHEA:14729"/>
        <dbReference type="ChEBI" id="CHEBI:32966"/>
        <dbReference type="ChEBI" id="CHEBI:57642"/>
        <dbReference type="ChEBI" id="CHEBI:59776"/>
        <dbReference type="EC" id="4.1.2.13"/>
    </reaction>
</comment>
<accession>A0A410RSL2</accession>
<dbReference type="GO" id="GO:0006096">
    <property type="term" value="P:glycolytic process"/>
    <property type="evidence" value="ECO:0007669"/>
    <property type="project" value="UniProtKB-UniPathway"/>
</dbReference>
<dbReference type="SUPFAM" id="SSF51569">
    <property type="entry name" value="Aldolase"/>
    <property type="match status" value="1"/>
</dbReference>
<dbReference type="PANTHER" id="PTHR11627">
    <property type="entry name" value="FRUCTOSE-BISPHOSPHATE ALDOLASE"/>
    <property type="match status" value="1"/>
</dbReference>
<dbReference type="EMBL" id="CP034669">
    <property type="protein sequence ID" value="QAT84903.1"/>
    <property type="molecule type" value="Genomic_DNA"/>
</dbReference>
<dbReference type="Gene3D" id="3.20.20.70">
    <property type="entry name" value="Aldolase class I"/>
    <property type="match status" value="1"/>
</dbReference>
<evidence type="ECO:0000256" key="3">
    <source>
        <dbReference type="ARBA" id="ARBA00010387"/>
    </source>
</evidence>
<evidence type="ECO:0000313" key="9">
    <source>
        <dbReference type="EMBL" id="QAT84903.1"/>
    </source>
</evidence>
<evidence type="ECO:0000256" key="6">
    <source>
        <dbReference type="ARBA" id="ARBA00023239"/>
    </source>
</evidence>
<name>A0A410RSL2_CORCK</name>
<evidence type="ECO:0000256" key="4">
    <source>
        <dbReference type="ARBA" id="ARBA00013068"/>
    </source>
</evidence>
<dbReference type="InterPro" id="IPR000741">
    <property type="entry name" value="FBA_I"/>
</dbReference>